<dbReference type="GO" id="GO:0032991">
    <property type="term" value="C:protein-containing complex"/>
    <property type="evidence" value="ECO:0007669"/>
    <property type="project" value="Ensembl"/>
</dbReference>
<keyword evidence="3" id="KW-0963">Cytoplasm</keyword>
<protein>
    <submittedName>
        <fullName evidence="9">Importin 4</fullName>
    </submittedName>
</protein>
<dbReference type="GO" id="GO:0061608">
    <property type="term" value="F:nuclear import signal receptor activity"/>
    <property type="evidence" value="ECO:0007669"/>
    <property type="project" value="Ensembl"/>
</dbReference>
<dbReference type="GeneTree" id="ENSGT00550000075074"/>
<evidence type="ECO:0000256" key="7">
    <source>
        <dbReference type="PROSITE-ProRule" id="PRU00103"/>
    </source>
</evidence>
<dbReference type="PROSITE" id="PS50077">
    <property type="entry name" value="HEAT_REPEAT"/>
    <property type="match status" value="1"/>
</dbReference>
<dbReference type="FunCoup" id="A0A6I8P8H9">
    <property type="interactions" value="2134"/>
</dbReference>
<reference evidence="9" key="2">
    <citation type="submission" date="2025-09" db="UniProtKB">
        <authorList>
            <consortium name="Ensembl"/>
        </authorList>
    </citation>
    <scope>IDENTIFICATION</scope>
    <source>
        <strain evidence="9">Glennie</strain>
    </source>
</reference>
<dbReference type="GO" id="GO:0000785">
    <property type="term" value="C:chromatin"/>
    <property type="evidence" value="ECO:0007669"/>
    <property type="project" value="Ensembl"/>
</dbReference>
<sequence>MDSETPKHFAVQVVDVLALHLPPEKLFPKLMPLLDQSLRGPDPYRRKAGLMVLAVLAEGAGDHIRQRLLTPLLQVVCQSLGDPSQVVRNAALFAMGQFSENLQPHISSYCGEVMPLLLNYLESVPPGHTRHLAKACYALENFVENLGAEVQPYLAELMERILQPLRGPAGPRVKELAVSLLGATASAAKAALLPYFPAVVEHLREYLLTGREDLRALQIQSLETLGVLARVLAEAMRPLAEECCLLGLRLCDRVDDPDLRRCTYGLFAALSGLMGAGLSPHLPQITTLMLLSLRSTEGIVPRYEGSGTFLLFEDESEEEADEELMEDDEEDDSDVSGYSVENAFFDEKEDACSALGEISLNASVAFLPYMDSAFEEVYKLLECPHLNVRKAAHETLGQFCRALHQAAGQCPSEQNGAALQVALGRAVPALVQAVQGERERLVVMGVLEALGGLLKSCGALALRAPGRLEDLCAALGAVLHKRTACQDDDDEDDDEEEQAEYDAMLLEHAGEAIPALAAAAGGETFAPFFAGFLPLLLRKAKPSCSVAEKSFAVGTLAEAVQGLGPASAQFVSRLLPALLEAAREPDPEVRSNAVFGLGVLAEHGGPPAQACFGKILGSLSSLLAHERHGRVLDNICGALARLLLSGLPGKPPHQVLPTLLRSLPLREDMEEWSTVSRCLCFLYRDRPQQVVETAPELLRVCSLVLGSDRLPQDSQAALRLLVTQLAQHHADHFQRALGSLPPEKARDLQAALGPA</sequence>
<dbReference type="SUPFAM" id="SSF48371">
    <property type="entry name" value="ARM repeat"/>
    <property type="match status" value="2"/>
</dbReference>
<dbReference type="GO" id="GO:0008139">
    <property type="term" value="F:nuclear localization sequence binding"/>
    <property type="evidence" value="ECO:0007669"/>
    <property type="project" value="Ensembl"/>
</dbReference>
<evidence type="ECO:0000256" key="2">
    <source>
        <dbReference type="ARBA" id="ARBA00022448"/>
    </source>
</evidence>
<dbReference type="SMART" id="SM01349">
    <property type="entry name" value="TOG"/>
    <property type="match status" value="1"/>
</dbReference>
<comment type="subcellular location">
    <subcellularLocation>
        <location evidence="1">Cytoplasm</location>
    </subcellularLocation>
</comment>
<dbReference type="GO" id="GO:0005737">
    <property type="term" value="C:cytoplasm"/>
    <property type="evidence" value="ECO:0007669"/>
    <property type="project" value="UniProtKB-SubCell"/>
</dbReference>
<evidence type="ECO:0000313" key="10">
    <source>
        <dbReference type="Proteomes" id="UP000002279"/>
    </source>
</evidence>
<reference evidence="9" key="1">
    <citation type="submission" date="2025-08" db="UniProtKB">
        <authorList>
            <consortium name="Ensembl"/>
        </authorList>
    </citation>
    <scope>IDENTIFICATION</scope>
    <source>
        <strain evidence="9">Glennie</strain>
    </source>
</reference>
<proteinExistence type="predicted"/>
<feature type="repeat" description="HEAT" evidence="7">
    <location>
        <begin position="574"/>
        <end position="608"/>
    </location>
</feature>
<evidence type="ECO:0000259" key="8">
    <source>
        <dbReference type="SMART" id="SM01349"/>
    </source>
</evidence>
<organism evidence="9 10">
    <name type="scientific">Ornithorhynchus anatinus</name>
    <name type="common">Duckbill platypus</name>
    <dbReference type="NCBI Taxonomy" id="9258"/>
    <lineage>
        <taxon>Eukaryota</taxon>
        <taxon>Metazoa</taxon>
        <taxon>Chordata</taxon>
        <taxon>Craniata</taxon>
        <taxon>Vertebrata</taxon>
        <taxon>Euteleostomi</taxon>
        <taxon>Mammalia</taxon>
        <taxon>Monotremata</taxon>
        <taxon>Ornithorhynchidae</taxon>
        <taxon>Ornithorhynchus</taxon>
    </lineage>
</organism>
<dbReference type="Ensembl" id="ENSOANT00000054229.1">
    <property type="protein sequence ID" value="ENSOANP00000049153.1"/>
    <property type="gene ID" value="ENSOANG00000049033.1"/>
</dbReference>
<evidence type="ECO:0000313" key="9">
    <source>
        <dbReference type="Ensembl" id="ENSOANP00000049153.1"/>
    </source>
</evidence>
<keyword evidence="10" id="KW-1185">Reference proteome</keyword>
<dbReference type="InterPro" id="IPR058584">
    <property type="entry name" value="IMB1_TNPO1-like_TPR"/>
</dbReference>
<keyword evidence="4" id="KW-0677">Repeat</keyword>
<name>A0A6I8P8H9_ORNAN</name>
<evidence type="ECO:0000256" key="6">
    <source>
        <dbReference type="ARBA" id="ARBA00022990"/>
    </source>
</evidence>
<keyword evidence="6" id="KW-0007">Acetylation</keyword>
<evidence type="ECO:0000256" key="5">
    <source>
        <dbReference type="ARBA" id="ARBA00022927"/>
    </source>
</evidence>
<gene>
    <name evidence="9" type="primary">IPO4</name>
</gene>
<dbReference type="PANTHER" id="PTHR10527">
    <property type="entry name" value="IMPORTIN BETA"/>
    <property type="match status" value="1"/>
</dbReference>
<dbReference type="InterPro" id="IPR040122">
    <property type="entry name" value="Importin_beta"/>
</dbReference>
<dbReference type="Bgee" id="ENSOANG00000049033">
    <property type="expression patterns" value="Expressed in endometrium and 7 other cell types or tissues"/>
</dbReference>
<dbReference type="Gene3D" id="1.25.10.10">
    <property type="entry name" value="Leucine-rich Repeat Variant"/>
    <property type="match status" value="1"/>
</dbReference>
<dbReference type="OMA" id="VMPFVLN"/>
<dbReference type="GO" id="GO:0006606">
    <property type="term" value="P:protein import into nucleus"/>
    <property type="evidence" value="ECO:0007669"/>
    <property type="project" value="Ensembl"/>
</dbReference>
<evidence type="ECO:0000256" key="4">
    <source>
        <dbReference type="ARBA" id="ARBA00022737"/>
    </source>
</evidence>
<dbReference type="GO" id="GO:0005634">
    <property type="term" value="C:nucleus"/>
    <property type="evidence" value="ECO:0007669"/>
    <property type="project" value="UniProtKB-SubCell"/>
</dbReference>
<dbReference type="Pfam" id="PF02985">
    <property type="entry name" value="HEAT"/>
    <property type="match status" value="1"/>
</dbReference>
<dbReference type="InterPro" id="IPR021133">
    <property type="entry name" value="HEAT_type_2"/>
</dbReference>
<dbReference type="InterPro" id="IPR034085">
    <property type="entry name" value="TOG"/>
</dbReference>
<dbReference type="InterPro" id="IPR016024">
    <property type="entry name" value="ARM-type_fold"/>
</dbReference>
<feature type="domain" description="TOG" evidence="8">
    <location>
        <begin position="19"/>
        <end position="260"/>
    </location>
</feature>
<keyword evidence="2" id="KW-0813">Transport</keyword>
<accession>A0A6I8P8H9</accession>
<keyword evidence="5" id="KW-0653">Protein transport</keyword>
<dbReference type="InterPro" id="IPR000357">
    <property type="entry name" value="HEAT"/>
</dbReference>
<evidence type="ECO:0000256" key="3">
    <source>
        <dbReference type="ARBA" id="ARBA00022490"/>
    </source>
</evidence>
<dbReference type="Proteomes" id="UP000002279">
    <property type="component" value="Unplaced"/>
</dbReference>
<evidence type="ECO:0000256" key="1">
    <source>
        <dbReference type="ARBA" id="ARBA00004496"/>
    </source>
</evidence>
<dbReference type="InParanoid" id="A0A6I8P8H9"/>
<dbReference type="Pfam" id="PF25574">
    <property type="entry name" value="TPR_IMB1"/>
    <property type="match status" value="1"/>
</dbReference>
<dbReference type="InterPro" id="IPR011989">
    <property type="entry name" value="ARM-like"/>
</dbReference>
<dbReference type="AlphaFoldDB" id="A0A6I8P8H9"/>